<evidence type="ECO:0000256" key="2">
    <source>
        <dbReference type="ARBA" id="ARBA00022448"/>
    </source>
</evidence>
<reference evidence="10 11" key="1">
    <citation type="submission" date="2015-05" db="EMBL/GenBank/DDBJ databases">
        <title>Genome sequence of Mycobacterium heraklionense Davo strain.</title>
        <authorList>
            <person name="Greninger A.L."/>
            <person name="Cunningham G."/>
            <person name="Miller S."/>
        </authorList>
    </citation>
    <scope>NUCLEOTIDE SEQUENCE [LARGE SCALE GENOMIC DNA]</scope>
    <source>
        <strain evidence="10 11">Davo</strain>
    </source>
</reference>
<evidence type="ECO:0000256" key="8">
    <source>
        <dbReference type="RuleBase" id="RU368020"/>
    </source>
</evidence>
<keyword evidence="2 8" id="KW-0813">Transport</keyword>
<dbReference type="SUPFAM" id="SSF54862">
    <property type="entry name" value="4Fe-4S ferredoxins"/>
    <property type="match status" value="1"/>
</dbReference>
<evidence type="ECO:0000259" key="9">
    <source>
        <dbReference type="PROSITE" id="PS51379"/>
    </source>
</evidence>
<dbReference type="PRINTS" id="PR00352">
    <property type="entry name" value="3FE4SFRDOXIN"/>
</dbReference>
<feature type="domain" description="4Fe-4S ferredoxin-type" evidence="9">
    <location>
        <begin position="1"/>
        <end position="29"/>
    </location>
</feature>
<name>A0ABR5FBF3_9MYCO</name>
<evidence type="ECO:0000313" key="11">
    <source>
        <dbReference type="Proteomes" id="UP000036464"/>
    </source>
</evidence>
<dbReference type="InterPro" id="IPR001080">
    <property type="entry name" value="3Fe4S_ferredoxin"/>
</dbReference>
<protein>
    <recommendedName>
        <fullName evidence="8">Ferredoxin</fullName>
    </recommendedName>
</protein>
<sequence length="63" mass="6708">MKVLVDQDRCVGHGICEMKAPDVFAIGDDGVSHVLVDEISDDHRDAVADAVASCPSQALRLTD</sequence>
<evidence type="ECO:0000256" key="5">
    <source>
        <dbReference type="ARBA" id="ARBA00023004"/>
    </source>
</evidence>
<keyword evidence="11" id="KW-1185">Reference proteome</keyword>
<dbReference type="PANTHER" id="PTHR36923">
    <property type="entry name" value="FERREDOXIN"/>
    <property type="match status" value="1"/>
</dbReference>
<evidence type="ECO:0000256" key="4">
    <source>
        <dbReference type="ARBA" id="ARBA00022982"/>
    </source>
</evidence>
<comment type="caution">
    <text evidence="10">The sequence shown here is derived from an EMBL/GenBank/DDBJ whole genome shotgun (WGS) entry which is preliminary data.</text>
</comment>
<gene>
    <name evidence="10" type="ORF">ABW16_19175</name>
</gene>
<keyword evidence="4 8" id="KW-0249">Electron transport</keyword>
<dbReference type="EMBL" id="LDPO01000020">
    <property type="protein sequence ID" value="KLO26661.1"/>
    <property type="molecule type" value="Genomic_DNA"/>
</dbReference>
<comment type="function">
    <text evidence="8">Ferredoxins are iron-sulfur proteins that transfer electrons in a wide variety of metabolic reactions.</text>
</comment>
<evidence type="ECO:0000256" key="6">
    <source>
        <dbReference type="ARBA" id="ARBA00023014"/>
    </source>
</evidence>
<evidence type="ECO:0000313" key="10">
    <source>
        <dbReference type="EMBL" id="KLO26661.1"/>
    </source>
</evidence>
<dbReference type="Proteomes" id="UP000036464">
    <property type="component" value="Unassembled WGS sequence"/>
</dbReference>
<dbReference type="InterPro" id="IPR051269">
    <property type="entry name" value="Fe-S_cluster_ET"/>
</dbReference>
<keyword evidence="7" id="KW-0003">3Fe-4S</keyword>
<evidence type="ECO:0000256" key="7">
    <source>
        <dbReference type="ARBA" id="ARBA00023291"/>
    </source>
</evidence>
<dbReference type="PANTHER" id="PTHR36923:SF3">
    <property type="entry name" value="FERREDOXIN"/>
    <property type="match status" value="1"/>
</dbReference>
<organism evidence="10 11">
    <name type="scientific">Mycolicibacter heraklionensis</name>
    <dbReference type="NCBI Taxonomy" id="512402"/>
    <lineage>
        <taxon>Bacteria</taxon>
        <taxon>Bacillati</taxon>
        <taxon>Actinomycetota</taxon>
        <taxon>Actinomycetes</taxon>
        <taxon>Mycobacteriales</taxon>
        <taxon>Mycobacteriaceae</taxon>
        <taxon>Mycolicibacter</taxon>
    </lineage>
</organism>
<keyword evidence="3 8" id="KW-0479">Metal-binding</keyword>
<dbReference type="Gene3D" id="3.30.70.20">
    <property type="match status" value="1"/>
</dbReference>
<keyword evidence="6 8" id="KW-0411">Iron-sulfur</keyword>
<evidence type="ECO:0000256" key="3">
    <source>
        <dbReference type="ARBA" id="ARBA00022723"/>
    </source>
</evidence>
<comment type="cofactor">
    <cofactor evidence="1">
        <name>[3Fe-4S] cluster</name>
        <dbReference type="ChEBI" id="CHEBI:21137"/>
    </cofactor>
</comment>
<dbReference type="Pfam" id="PF13459">
    <property type="entry name" value="Fer4_15"/>
    <property type="match status" value="1"/>
</dbReference>
<dbReference type="PROSITE" id="PS51379">
    <property type="entry name" value="4FE4S_FER_2"/>
    <property type="match status" value="1"/>
</dbReference>
<proteinExistence type="predicted"/>
<accession>A0ABR5FBF3</accession>
<evidence type="ECO:0000256" key="1">
    <source>
        <dbReference type="ARBA" id="ARBA00001927"/>
    </source>
</evidence>
<dbReference type="InterPro" id="IPR017896">
    <property type="entry name" value="4Fe4S_Fe-S-bd"/>
</dbReference>
<keyword evidence="5 8" id="KW-0408">Iron</keyword>